<comment type="catalytic activity">
    <reaction evidence="9">
        <text>3',3'-c-di-GMP + H2O = 5'-phosphoguanylyl(3'-&gt;5')guanosine + H(+)</text>
        <dbReference type="Rhea" id="RHEA:24902"/>
        <dbReference type="ChEBI" id="CHEBI:15377"/>
        <dbReference type="ChEBI" id="CHEBI:15378"/>
        <dbReference type="ChEBI" id="CHEBI:58754"/>
        <dbReference type="ChEBI" id="CHEBI:58805"/>
        <dbReference type="EC" id="3.1.4.52"/>
    </reaction>
</comment>
<evidence type="ECO:0000256" key="9">
    <source>
        <dbReference type="ARBA" id="ARBA00034290"/>
    </source>
</evidence>
<feature type="transmembrane region" description="Helical" evidence="10">
    <location>
        <begin position="6"/>
        <end position="30"/>
    </location>
</feature>
<dbReference type="EMBL" id="JAKREW010000071">
    <property type="protein sequence ID" value="MCG7509102.1"/>
    <property type="molecule type" value="Genomic_DNA"/>
</dbReference>
<keyword evidence="6" id="KW-0378">Hydrolase</keyword>
<feature type="domain" description="EAL" evidence="11">
    <location>
        <begin position="261"/>
        <end position="513"/>
    </location>
</feature>
<feature type="transmembrane region" description="Helical" evidence="10">
    <location>
        <begin position="237"/>
        <end position="257"/>
    </location>
</feature>
<accession>A0ABS9QNW4</accession>
<organism evidence="12 13">
    <name type="scientific">Mesorhizobium retamae</name>
    <dbReference type="NCBI Taxonomy" id="2912854"/>
    <lineage>
        <taxon>Bacteria</taxon>
        <taxon>Pseudomonadati</taxon>
        <taxon>Pseudomonadota</taxon>
        <taxon>Alphaproteobacteria</taxon>
        <taxon>Hyphomicrobiales</taxon>
        <taxon>Phyllobacteriaceae</taxon>
        <taxon>Mesorhizobium</taxon>
    </lineage>
</organism>
<dbReference type="InterPro" id="IPR001633">
    <property type="entry name" value="EAL_dom"/>
</dbReference>
<evidence type="ECO:0000256" key="8">
    <source>
        <dbReference type="ARBA" id="ARBA00023136"/>
    </source>
</evidence>
<evidence type="ECO:0000256" key="10">
    <source>
        <dbReference type="SAM" id="Phobius"/>
    </source>
</evidence>
<dbReference type="SUPFAM" id="SSF141868">
    <property type="entry name" value="EAL domain-like"/>
    <property type="match status" value="1"/>
</dbReference>
<keyword evidence="13" id="KW-1185">Reference proteome</keyword>
<evidence type="ECO:0000313" key="13">
    <source>
        <dbReference type="Proteomes" id="UP001201701"/>
    </source>
</evidence>
<dbReference type="InterPro" id="IPR024744">
    <property type="entry name" value="CSS-motif_dom"/>
</dbReference>
<dbReference type="PROSITE" id="PS50883">
    <property type="entry name" value="EAL"/>
    <property type="match status" value="1"/>
</dbReference>
<dbReference type="InterPro" id="IPR035919">
    <property type="entry name" value="EAL_sf"/>
</dbReference>
<dbReference type="Proteomes" id="UP001201701">
    <property type="component" value="Unassembled WGS sequence"/>
</dbReference>
<keyword evidence="8 10" id="KW-0472">Membrane</keyword>
<keyword evidence="4" id="KW-0973">c-di-GMP</keyword>
<evidence type="ECO:0000313" key="12">
    <source>
        <dbReference type="EMBL" id="MCG7509102.1"/>
    </source>
</evidence>
<keyword evidence="7 10" id="KW-1133">Transmembrane helix</keyword>
<comment type="subcellular location">
    <subcellularLocation>
        <location evidence="1">Cell membrane</location>
        <topology evidence="1">Multi-pass membrane protein</topology>
    </subcellularLocation>
</comment>
<evidence type="ECO:0000256" key="1">
    <source>
        <dbReference type="ARBA" id="ARBA00004651"/>
    </source>
</evidence>
<evidence type="ECO:0000256" key="7">
    <source>
        <dbReference type="ARBA" id="ARBA00022989"/>
    </source>
</evidence>
<dbReference type="Pfam" id="PF12792">
    <property type="entry name" value="CSS-motif"/>
    <property type="match status" value="1"/>
</dbReference>
<dbReference type="Pfam" id="PF00563">
    <property type="entry name" value="EAL"/>
    <property type="match status" value="1"/>
</dbReference>
<dbReference type="RefSeq" id="WP_239370599.1">
    <property type="nucleotide sequence ID" value="NZ_JAKREW010000071.1"/>
</dbReference>
<keyword evidence="5 10" id="KW-0812">Transmembrane</keyword>
<evidence type="ECO:0000256" key="3">
    <source>
        <dbReference type="ARBA" id="ARBA00022475"/>
    </source>
</evidence>
<comment type="caution">
    <text evidence="12">The sequence shown here is derived from an EMBL/GenBank/DDBJ whole genome shotgun (WGS) entry which is preliminary data.</text>
</comment>
<dbReference type="PANTHER" id="PTHR33121">
    <property type="entry name" value="CYCLIC DI-GMP PHOSPHODIESTERASE PDEF"/>
    <property type="match status" value="1"/>
</dbReference>
<sequence>MERSHIVIFACIVAALCAVLPILAAFYVSWTLAVSREQARLKELAEYAVTRADAVFDDATRALKAADHLVAPACSPEHVAAMRAIVITTRSIEDIGYFANGQLICNSWGAPDVAVARPKAEFTAANGVSVTKLQLRIANDAPMIDFRFRSYSVVTDPARLADVLAGTGTSLAIATQDGMIVAALNDPDPDTVKRIVANPQGDVDTQMLSAAARGRAWVAVALSPEIGLVMDMNREQLLLLSLGVLIAALMIGLVVWVSRRRLSLRGELAIAVGRREFVVHYQPIIELKSGICVGAEALVRWRRPDGQMEQPDIFIPIAEESGLIKDITDQVIENVMKDLGGLLAADRSLHVAINLAAVDIHSGRVLQVIQRALAGTNVLAQQIWLEATERGFMDVTSASATIDEARRLGHSVAIDDFGTGYSSLQYLKDLPLDALKIDKSFVGTVGLDAATSSITPHIIDMAKTLDLLIVAEGIEQQRQADYLVEHGVQYGQGWFFSKPLAAADFAAFYHARQKEFGPGPAIIRREIA</sequence>
<keyword evidence="3" id="KW-1003">Cell membrane</keyword>
<dbReference type="EC" id="3.1.4.52" evidence="2"/>
<dbReference type="Gene3D" id="3.20.20.450">
    <property type="entry name" value="EAL domain"/>
    <property type="match status" value="1"/>
</dbReference>
<name>A0ABS9QNW4_9HYPH</name>
<evidence type="ECO:0000256" key="6">
    <source>
        <dbReference type="ARBA" id="ARBA00022801"/>
    </source>
</evidence>
<evidence type="ECO:0000259" key="11">
    <source>
        <dbReference type="PROSITE" id="PS50883"/>
    </source>
</evidence>
<evidence type="ECO:0000256" key="2">
    <source>
        <dbReference type="ARBA" id="ARBA00012282"/>
    </source>
</evidence>
<proteinExistence type="predicted"/>
<dbReference type="InterPro" id="IPR050706">
    <property type="entry name" value="Cyclic-di-GMP_PDE-like"/>
</dbReference>
<dbReference type="PANTHER" id="PTHR33121:SF79">
    <property type="entry name" value="CYCLIC DI-GMP PHOSPHODIESTERASE PDED-RELATED"/>
    <property type="match status" value="1"/>
</dbReference>
<dbReference type="SMART" id="SM00052">
    <property type="entry name" value="EAL"/>
    <property type="match status" value="1"/>
</dbReference>
<protein>
    <recommendedName>
        <fullName evidence="2">cyclic-guanylate-specific phosphodiesterase</fullName>
        <ecNumber evidence="2">3.1.4.52</ecNumber>
    </recommendedName>
</protein>
<reference evidence="12 13" key="1">
    <citation type="submission" date="2022-02" db="EMBL/GenBank/DDBJ databases">
        <title>Draft genome sequence of Mezorhizobium retamae strain IRAMC:0171 isolated from Retama raetam nodules.</title>
        <authorList>
            <person name="Bengaied R."/>
            <person name="Sbissi I."/>
            <person name="Huber K."/>
            <person name="Ghodbane F."/>
            <person name="Nouioui I."/>
            <person name="Tarhouni M."/>
            <person name="Gtari M."/>
        </authorList>
    </citation>
    <scope>NUCLEOTIDE SEQUENCE [LARGE SCALE GENOMIC DNA]</scope>
    <source>
        <strain evidence="12 13">IRAMC:0171</strain>
    </source>
</reference>
<dbReference type="CDD" id="cd01948">
    <property type="entry name" value="EAL"/>
    <property type="match status" value="1"/>
</dbReference>
<evidence type="ECO:0000256" key="4">
    <source>
        <dbReference type="ARBA" id="ARBA00022636"/>
    </source>
</evidence>
<gene>
    <name evidence="12" type="ORF">L4923_29120</name>
</gene>
<evidence type="ECO:0000256" key="5">
    <source>
        <dbReference type="ARBA" id="ARBA00022692"/>
    </source>
</evidence>